<name>A0ACB8S5C5_9AGAM</name>
<keyword evidence="2" id="KW-1185">Reference proteome</keyword>
<dbReference type="Proteomes" id="UP000814033">
    <property type="component" value="Unassembled WGS sequence"/>
</dbReference>
<organism evidence="1 2">
    <name type="scientific">Auriscalpium vulgare</name>
    <dbReference type="NCBI Taxonomy" id="40419"/>
    <lineage>
        <taxon>Eukaryota</taxon>
        <taxon>Fungi</taxon>
        <taxon>Dikarya</taxon>
        <taxon>Basidiomycota</taxon>
        <taxon>Agaricomycotina</taxon>
        <taxon>Agaricomycetes</taxon>
        <taxon>Russulales</taxon>
        <taxon>Auriscalpiaceae</taxon>
        <taxon>Auriscalpium</taxon>
    </lineage>
</organism>
<sequence length="551" mass="61247">MASNASTQYPQRIAHFRLGNSLGSGVSGSTFYAVNTLIDENVNGNVVALKVQPVDISYPTNGHERTIYPLLQGGPGMPKLWASGVWERKWDWLAIDLLGSSLDSLYRKSGKGVMPLGSVVAIAVQLITRLEFMHSRGVLHRDIQLGNIVVGLVPQETTLYMIDFGFSKRYLDARTRRHVKNRTEEYFIGNYWFSSVNVHCRGKTCSRRDDLEAAALMLIHLLTPGGLSWTRNGVPKDDAAHDRLKREKRDTRPEDLCRGLPEEFEGFLRYCRSLSFTANPDYAHWRDRFRDLAQEQGLGDVERFIWPPPAQASARPATAGPSKYRQPSQRPANPDMVENVLQDLARMNLGRPVLGDKKNIQQNGNRPEQLPVKEGALILKKPSPAVHEVIVISSDDDSRRENAPVVRHTKALRISRLTRSVAQASDNHALAGIVKDFAGVLTGSSSRTLTREGFAFLDALHKQLADPSVFIVPLRSRSARSEREAAAVPLARERRSKLGVLRASLGAARDNKTLARLVAEFGSVVDKTTGRKLTKDGLAFLEGIAERLRVV</sequence>
<reference evidence="1" key="2">
    <citation type="journal article" date="2022" name="New Phytol.">
        <title>Evolutionary transition to the ectomycorrhizal habit in the genomes of a hyperdiverse lineage of mushroom-forming fungi.</title>
        <authorList>
            <person name="Looney B."/>
            <person name="Miyauchi S."/>
            <person name="Morin E."/>
            <person name="Drula E."/>
            <person name="Courty P.E."/>
            <person name="Kohler A."/>
            <person name="Kuo A."/>
            <person name="LaButti K."/>
            <person name="Pangilinan J."/>
            <person name="Lipzen A."/>
            <person name="Riley R."/>
            <person name="Andreopoulos W."/>
            <person name="He G."/>
            <person name="Johnson J."/>
            <person name="Nolan M."/>
            <person name="Tritt A."/>
            <person name="Barry K.W."/>
            <person name="Grigoriev I.V."/>
            <person name="Nagy L.G."/>
            <person name="Hibbett D."/>
            <person name="Henrissat B."/>
            <person name="Matheny P.B."/>
            <person name="Labbe J."/>
            <person name="Martin F.M."/>
        </authorList>
    </citation>
    <scope>NUCLEOTIDE SEQUENCE</scope>
    <source>
        <strain evidence="1">FP105234-sp</strain>
    </source>
</reference>
<proteinExistence type="predicted"/>
<evidence type="ECO:0000313" key="2">
    <source>
        <dbReference type="Proteomes" id="UP000814033"/>
    </source>
</evidence>
<protein>
    <submittedName>
        <fullName evidence="1">Kinase-like protein</fullName>
    </submittedName>
</protein>
<comment type="caution">
    <text evidence="1">The sequence shown here is derived from an EMBL/GenBank/DDBJ whole genome shotgun (WGS) entry which is preliminary data.</text>
</comment>
<accession>A0ACB8S5C5</accession>
<gene>
    <name evidence="1" type="ORF">FA95DRAFT_1587383</name>
</gene>
<reference evidence="1" key="1">
    <citation type="submission" date="2021-02" db="EMBL/GenBank/DDBJ databases">
        <authorList>
            <consortium name="DOE Joint Genome Institute"/>
            <person name="Ahrendt S."/>
            <person name="Looney B.P."/>
            <person name="Miyauchi S."/>
            <person name="Morin E."/>
            <person name="Drula E."/>
            <person name="Courty P.E."/>
            <person name="Chicoki N."/>
            <person name="Fauchery L."/>
            <person name="Kohler A."/>
            <person name="Kuo A."/>
            <person name="Labutti K."/>
            <person name="Pangilinan J."/>
            <person name="Lipzen A."/>
            <person name="Riley R."/>
            <person name="Andreopoulos W."/>
            <person name="He G."/>
            <person name="Johnson J."/>
            <person name="Barry K.W."/>
            <person name="Grigoriev I.V."/>
            <person name="Nagy L."/>
            <person name="Hibbett D."/>
            <person name="Henrissat B."/>
            <person name="Matheny P.B."/>
            <person name="Labbe J."/>
            <person name="Martin F."/>
        </authorList>
    </citation>
    <scope>NUCLEOTIDE SEQUENCE</scope>
    <source>
        <strain evidence="1">FP105234-sp</strain>
    </source>
</reference>
<evidence type="ECO:0000313" key="1">
    <source>
        <dbReference type="EMBL" id="KAI0051091.1"/>
    </source>
</evidence>
<dbReference type="EMBL" id="MU275855">
    <property type="protein sequence ID" value="KAI0051091.1"/>
    <property type="molecule type" value="Genomic_DNA"/>
</dbReference>